<dbReference type="RefSeq" id="WP_255430650.1">
    <property type="nucleotide sequence ID" value="NZ_CP194061.1"/>
</dbReference>
<protein>
    <recommendedName>
        <fullName evidence="4">Chromosome partitioning protein</fullName>
    </recommendedName>
</protein>
<name>A0ABU0GIR6_9CELL</name>
<evidence type="ECO:0008006" key="4">
    <source>
        <dbReference type="Google" id="ProtNLM"/>
    </source>
</evidence>
<dbReference type="Proteomes" id="UP001240250">
    <property type="component" value="Unassembled WGS sequence"/>
</dbReference>
<evidence type="ECO:0000313" key="2">
    <source>
        <dbReference type="EMBL" id="MDQ0424958.1"/>
    </source>
</evidence>
<keyword evidence="3" id="KW-1185">Reference proteome</keyword>
<proteinExistence type="predicted"/>
<accession>A0ABU0GIR6</accession>
<evidence type="ECO:0000313" key="3">
    <source>
        <dbReference type="Proteomes" id="UP001240250"/>
    </source>
</evidence>
<dbReference type="EMBL" id="JAUSVM010000001">
    <property type="protein sequence ID" value="MDQ0424958.1"/>
    <property type="molecule type" value="Genomic_DNA"/>
</dbReference>
<evidence type="ECO:0000256" key="1">
    <source>
        <dbReference type="SAM" id="MobiDB-lite"/>
    </source>
</evidence>
<feature type="region of interest" description="Disordered" evidence="1">
    <location>
        <begin position="1"/>
        <end position="43"/>
    </location>
</feature>
<sequence length="43" mass="4613">MSEQHPEPVDGTPDVLERLTDPEPEPTDGEDSRPDDAGDAVVP</sequence>
<gene>
    <name evidence="2" type="ORF">JO380_001339</name>
</gene>
<reference evidence="2 3" key="1">
    <citation type="submission" date="2023-07" db="EMBL/GenBank/DDBJ databases">
        <title>Sequencing the genomes of 1000 actinobacteria strains.</title>
        <authorList>
            <person name="Klenk H.-P."/>
        </authorList>
    </citation>
    <scope>NUCLEOTIDE SEQUENCE [LARGE SCALE GENOMIC DNA]</scope>
    <source>
        <strain evidence="2 3">DSM 14785</strain>
    </source>
</reference>
<comment type="caution">
    <text evidence="2">The sequence shown here is derived from an EMBL/GenBank/DDBJ whole genome shotgun (WGS) entry which is preliminary data.</text>
</comment>
<organism evidence="2 3">
    <name type="scientific">Cellulomonas iranensis</name>
    <dbReference type="NCBI Taxonomy" id="76862"/>
    <lineage>
        <taxon>Bacteria</taxon>
        <taxon>Bacillati</taxon>
        <taxon>Actinomycetota</taxon>
        <taxon>Actinomycetes</taxon>
        <taxon>Micrococcales</taxon>
        <taxon>Cellulomonadaceae</taxon>
        <taxon>Cellulomonas</taxon>
    </lineage>
</organism>